<dbReference type="InterPro" id="IPR055438">
    <property type="entry name" value="AstE_AspA_cat"/>
</dbReference>
<protein>
    <submittedName>
        <fullName evidence="6">Succinylglutamate desuccinylase/aspartoacylase family protein</fullName>
    </submittedName>
</protein>
<dbReference type="EMBL" id="RKLR01000007">
    <property type="protein sequence ID" value="MBX0324486.1"/>
    <property type="molecule type" value="Genomic_DNA"/>
</dbReference>
<sequence length="284" mass="30825">MSDTVSPDVTVRGPDGDPEVTVVAGIHGDEPSGVRAIQRVLDAGHEFERPVQFVYANPPALAADRRYVDVDMNRAFPGDSDSEAQEQRLAAELLDVVGDTPTLSLHATHSQPEPMTLVSREYPTALETAAALPTPSVVDTSRNVDGTLNQFAPVVTVEAGRQRTEDATDTATMLVETFLRIHDVLPGAIPEGDPTFYELDDVVEKPDDAPPGAACKELYDLEAENFELVPEGTVWATIDGEQVLADEPFVPILMSECGYQDIFGYKGFVAGETLSDARTYWEMD</sequence>
<dbReference type="GO" id="GO:0005829">
    <property type="term" value="C:cytosol"/>
    <property type="evidence" value="ECO:0007669"/>
    <property type="project" value="TreeGrafter"/>
</dbReference>
<accession>A0AAW4PTH1</accession>
<dbReference type="GO" id="GO:0046872">
    <property type="term" value="F:metal ion binding"/>
    <property type="evidence" value="ECO:0007669"/>
    <property type="project" value="UniProtKB-KW"/>
</dbReference>
<keyword evidence="4" id="KW-0862">Zinc</keyword>
<dbReference type="InterPro" id="IPR050178">
    <property type="entry name" value="AspA/AstE_fam"/>
</dbReference>
<feature type="domain" description="Succinylglutamate desuccinylase/Aspartoacylase catalytic" evidence="5">
    <location>
        <begin position="18"/>
        <end position="173"/>
    </location>
</feature>
<dbReference type="PANTHER" id="PTHR15162">
    <property type="entry name" value="ASPARTOACYLASE"/>
    <property type="match status" value="1"/>
</dbReference>
<keyword evidence="7" id="KW-1185">Reference proteome</keyword>
<organism evidence="6 7">
    <name type="scientific">Haloarcula rubra</name>
    <dbReference type="NCBI Taxonomy" id="2487747"/>
    <lineage>
        <taxon>Archaea</taxon>
        <taxon>Methanobacteriati</taxon>
        <taxon>Methanobacteriota</taxon>
        <taxon>Stenosarchaea group</taxon>
        <taxon>Halobacteria</taxon>
        <taxon>Halobacteriales</taxon>
        <taxon>Haloarculaceae</taxon>
        <taxon>Haloarcula</taxon>
    </lineage>
</organism>
<dbReference type="Proteomes" id="UP001430377">
    <property type="component" value="Unassembled WGS sequence"/>
</dbReference>
<dbReference type="GO" id="GO:0016788">
    <property type="term" value="F:hydrolase activity, acting on ester bonds"/>
    <property type="evidence" value="ECO:0007669"/>
    <property type="project" value="InterPro"/>
</dbReference>
<evidence type="ECO:0000256" key="2">
    <source>
        <dbReference type="ARBA" id="ARBA00022723"/>
    </source>
</evidence>
<gene>
    <name evidence="6" type="ORF">EGH21_15760</name>
</gene>
<evidence type="ECO:0000256" key="4">
    <source>
        <dbReference type="ARBA" id="ARBA00022833"/>
    </source>
</evidence>
<evidence type="ECO:0000313" key="6">
    <source>
        <dbReference type="EMBL" id="MBX0324486.1"/>
    </source>
</evidence>
<comment type="cofactor">
    <cofactor evidence="1">
        <name>Zn(2+)</name>
        <dbReference type="ChEBI" id="CHEBI:29105"/>
    </cofactor>
</comment>
<dbReference type="RefSeq" id="WP_220619443.1">
    <property type="nucleotide sequence ID" value="NZ_RKLR01000007.1"/>
</dbReference>
<dbReference type="Pfam" id="PF24827">
    <property type="entry name" value="AstE_AspA_cat"/>
    <property type="match status" value="1"/>
</dbReference>
<keyword evidence="2" id="KW-0479">Metal-binding</keyword>
<evidence type="ECO:0000256" key="1">
    <source>
        <dbReference type="ARBA" id="ARBA00001947"/>
    </source>
</evidence>
<comment type="caution">
    <text evidence="6">The sequence shown here is derived from an EMBL/GenBank/DDBJ whole genome shotgun (WGS) entry which is preliminary data.</text>
</comment>
<evidence type="ECO:0000313" key="7">
    <source>
        <dbReference type="Proteomes" id="UP001430377"/>
    </source>
</evidence>
<dbReference type="PANTHER" id="PTHR15162:SF7">
    <property type="entry name" value="SUCCINYLGLUTAMATE DESUCCINYLASE"/>
    <property type="match status" value="1"/>
</dbReference>
<evidence type="ECO:0000259" key="5">
    <source>
        <dbReference type="Pfam" id="PF24827"/>
    </source>
</evidence>
<evidence type="ECO:0000256" key="3">
    <source>
        <dbReference type="ARBA" id="ARBA00022801"/>
    </source>
</evidence>
<dbReference type="Gene3D" id="3.40.630.10">
    <property type="entry name" value="Zn peptidases"/>
    <property type="match status" value="1"/>
</dbReference>
<reference evidence="6 7" key="1">
    <citation type="submission" date="2021-06" db="EMBL/GenBank/DDBJ databases">
        <title>Halomicroarcula sp. a new haloarchaeum isolated from saline soil.</title>
        <authorList>
            <person name="Duran-Viseras A."/>
            <person name="Sanchez-Porro C."/>
            <person name="Ventosa A."/>
        </authorList>
    </citation>
    <scope>NUCLEOTIDE SEQUENCE [LARGE SCALE GENOMIC DNA]</scope>
    <source>
        <strain evidence="6 7">F13</strain>
    </source>
</reference>
<dbReference type="AlphaFoldDB" id="A0AAW4PTH1"/>
<proteinExistence type="predicted"/>
<name>A0AAW4PTH1_9EURY</name>
<keyword evidence="3" id="KW-0378">Hydrolase</keyword>
<dbReference type="SUPFAM" id="SSF53187">
    <property type="entry name" value="Zn-dependent exopeptidases"/>
    <property type="match status" value="1"/>
</dbReference>